<organism evidence="1 2">
    <name type="scientific">Trifolium medium</name>
    <dbReference type="NCBI Taxonomy" id="97028"/>
    <lineage>
        <taxon>Eukaryota</taxon>
        <taxon>Viridiplantae</taxon>
        <taxon>Streptophyta</taxon>
        <taxon>Embryophyta</taxon>
        <taxon>Tracheophyta</taxon>
        <taxon>Spermatophyta</taxon>
        <taxon>Magnoliopsida</taxon>
        <taxon>eudicotyledons</taxon>
        <taxon>Gunneridae</taxon>
        <taxon>Pentapetalae</taxon>
        <taxon>rosids</taxon>
        <taxon>fabids</taxon>
        <taxon>Fabales</taxon>
        <taxon>Fabaceae</taxon>
        <taxon>Papilionoideae</taxon>
        <taxon>50 kb inversion clade</taxon>
        <taxon>NPAAA clade</taxon>
        <taxon>Hologalegina</taxon>
        <taxon>IRL clade</taxon>
        <taxon>Trifolieae</taxon>
        <taxon>Trifolium</taxon>
    </lineage>
</organism>
<sequence length="26" mass="2922">MNQSHLAYVRDLPFAYTPTILADDAV</sequence>
<evidence type="ECO:0000313" key="1">
    <source>
        <dbReference type="EMBL" id="MCI79907.1"/>
    </source>
</evidence>
<keyword evidence="2" id="KW-1185">Reference proteome</keyword>
<dbReference type="AlphaFoldDB" id="A0A392UVQ6"/>
<feature type="non-terminal residue" evidence="1">
    <location>
        <position position="26"/>
    </location>
</feature>
<reference evidence="1 2" key="1">
    <citation type="journal article" date="2018" name="Front. Plant Sci.">
        <title>Red Clover (Trifolium pratense) and Zigzag Clover (T. medium) - A Picture of Genomic Similarities and Differences.</title>
        <authorList>
            <person name="Dluhosova J."/>
            <person name="Istvanek J."/>
            <person name="Nedelnik J."/>
            <person name="Repkova J."/>
        </authorList>
    </citation>
    <scope>NUCLEOTIDE SEQUENCE [LARGE SCALE GENOMIC DNA]</scope>
    <source>
        <strain evidence="2">cv. 10/8</strain>
        <tissue evidence="1">Leaf</tissue>
    </source>
</reference>
<dbReference type="EMBL" id="LXQA010983943">
    <property type="protein sequence ID" value="MCI79907.1"/>
    <property type="molecule type" value="Genomic_DNA"/>
</dbReference>
<protein>
    <submittedName>
        <fullName evidence="1">Uncharacterized protein</fullName>
    </submittedName>
</protein>
<dbReference type="Proteomes" id="UP000265520">
    <property type="component" value="Unassembled WGS sequence"/>
</dbReference>
<evidence type="ECO:0000313" key="2">
    <source>
        <dbReference type="Proteomes" id="UP000265520"/>
    </source>
</evidence>
<name>A0A392UVQ6_9FABA</name>
<comment type="caution">
    <text evidence="1">The sequence shown here is derived from an EMBL/GenBank/DDBJ whole genome shotgun (WGS) entry which is preliminary data.</text>
</comment>
<accession>A0A392UVQ6</accession>
<proteinExistence type="predicted"/>